<reference evidence="2 3" key="1">
    <citation type="journal article" date="2018" name="Mol. Plant">
        <title>The genome of Artemisia annua provides insight into the evolution of Asteraceae family and artemisinin biosynthesis.</title>
        <authorList>
            <person name="Shen Q."/>
            <person name="Zhang L."/>
            <person name="Liao Z."/>
            <person name="Wang S."/>
            <person name="Yan T."/>
            <person name="Shi P."/>
            <person name="Liu M."/>
            <person name="Fu X."/>
            <person name="Pan Q."/>
            <person name="Wang Y."/>
            <person name="Lv Z."/>
            <person name="Lu X."/>
            <person name="Zhang F."/>
            <person name="Jiang W."/>
            <person name="Ma Y."/>
            <person name="Chen M."/>
            <person name="Hao X."/>
            <person name="Li L."/>
            <person name="Tang Y."/>
            <person name="Lv G."/>
            <person name="Zhou Y."/>
            <person name="Sun X."/>
            <person name="Brodelius P.E."/>
            <person name="Rose J.K.C."/>
            <person name="Tang K."/>
        </authorList>
    </citation>
    <scope>NUCLEOTIDE SEQUENCE [LARGE SCALE GENOMIC DNA]</scope>
    <source>
        <strain evidence="3">cv. Huhao1</strain>
        <tissue evidence="2">Leaf</tissue>
    </source>
</reference>
<dbReference type="InterPro" id="IPR026960">
    <property type="entry name" value="RVT-Znf"/>
</dbReference>
<dbReference type="STRING" id="35608.A0A2U1P856"/>
<dbReference type="AlphaFoldDB" id="A0A2U1P856"/>
<name>A0A2U1P856_ARTAN</name>
<evidence type="ECO:0000313" key="2">
    <source>
        <dbReference type="EMBL" id="PWA81931.1"/>
    </source>
</evidence>
<organism evidence="2 3">
    <name type="scientific">Artemisia annua</name>
    <name type="common">Sweet wormwood</name>
    <dbReference type="NCBI Taxonomy" id="35608"/>
    <lineage>
        <taxon>Eukaryota</taxon>
        <taxon>Viridiplantae</taxon>
        <taxon>Streptophyta</taxon>
        <taxon>Embryophyta</taxon>
        <taxon>Tracheophyta</taxon>
        <taxon>Spermatophyta</taxon>
        <taxon>Magnoliopsida</taxon>
        <taxon>eudicotyledons</taxon>
        <taxon>Gunneridae</taxon>
        <taxon>Pentapetalae</taxon>
        <taxon>asterids</taxon>
        <taxon>campanulids</taxon>
        <taxon>Asterales</taxon>
        <taxon>Asteraceae</taxon>
        <taxon>Asteroideae</taxon>
        <taxon>Anthemideae</taxon>
        <taxon>Artemisiinae</taxon>
        <taxon>Artemisia</taxon>
    </lineage>
</organism>
<comment type="caution">
    <text evidence="2">The sequence shown here is derived from an EMBL/GenBank/DDBJ whole genome shotgun (WGS) entry which is preliminary data.</text>
</comment>
<keyword evidence="2" id="KW-0808">Transferase</keyword>
<feature type="domain" description="Reverse transcriptase zinc-binding" evidence="1">
    <location>
        <begin position="1"/>
        <end position="52"/>
    </location>
</feature>
<proteinExistence type="predicted"/>
<dbReference type="PANTHER" id="PTHR33116">
    <property type="entry name" value="REVERSE TRANSCRIPTASE ZINC-BINDING DOMAIN-CONTAINING PROTEIN-RELATED-RELATED"/>
    <property type="match status" value="1"/>
</dbReference>
<keyword evidence="3" id="KW-1185">Reference proteome</keyword>
<evidence type="ECO:0000313" key="3">
    <source>
        <dbReference type="Proteomes" id="UP000245207"/>
    </source>
</evidence>
<keyword evidence="2" id="KW-0548">Nucleotidyltransferase</keyword>
<accession>A0A2U1P856</accession>
<gene>
    <name evidence="2" type="ORF">CTI12_AA183740</name>
</gene>
<dbReference type="Proteomes" id="UP000245207">
    <property type="component" value="Unassembled WGS sequence"/>
</dbReference>
<protein>
    <submittedName>
        <fullName evidence="2">Reverse transcriptase zinc-binding domain-containing protein</fullName>
    </submittedName>
</protein>
<dbReference type="EMBL" id="PKPP01001531">
    <property type="protein sequence ID" value="PWA81931.1"/>
    <property type="molecule type" value="Genomic_DNA"/>
</dbReference>
<evidence type="ECO:0000259" key="1">
    <source>
        <dbReference type="Pfam" id="PF13966"/>
    </source>
</evidence>
<keyword evidence="2" id="KW-0695">RNA-directed DNA polymerase</keyword>
<dbReference type="GO" id="GO:0003964">
    <property type="term" value="F:RNA-directed DNA polymerase activity"/>
    <property type="evidence" value="ECO:0007669"/>
    <property type="project" value="UniProtKB-KW"/>
</dbReference>
<dbReference type="OrthoDB" id="1681958at2759"/>
<sequence length="153" mass="17861">MAWRAAINRLPTKDELLKRGVPLQSDLCVFCSSYAESASHLFTGCIFATEIWSRVATWCRLPPIFAFEVTDLLNLAVYQAPTSNDKYILRGIMVTSIWVLWNERNNRIFKGTKRRAIEVVEHIKTTSFFWIRNRSRFKDLDWNVWCNSPLISV</sequence>
<dbReference type="Pfam" id="PF13966">
    <property type="entry name" value="zf-RVT"/>
    <property type="match status" value="1"/>
</dbReference>
<dbReference type="PANTHER" id="PTHR33116:SF78">
    <property type="entry name" value="OS12G0587133 PROTEIN"/>
    <property type="match status" value="1"/>
</dbReference>